<dbReference type="InterPro" id="IPR001962">
    <property type="entry name" value="Asn_synthase"/>
</dbReference>
<dbReference type="SUPFAM" id="SSF52402">
    <property type="entry name" value="Adenine nucleotide alpha hydrolases-like"/>
    <property type="match status" value="1"/>
</dbReference>
<dbReference type="NCBIfam" id="TIGR01536">
    <property type="entry name" value="asn_synth_AEB"/>
    <property type="match status" value="1"/>
</dbReference>
<dbReference type="SUPFAM" id="SSF56235">
    <property type="entry name" value="N-terminal nucleophile aminohydrolases (Ntn hydrolases)"/>
    <property type="match status" value="1"/>
</dbReference>
<keyword evidence="7 9" id="KW-0315">Glutamine amidotransferase</keyword>
<keyword evidence="14" id="KW-1185">Reference proteome</keyword>
<feature type="binding site" evidence="10">
    <location>
        <position position="102"/>
    </location>
    <ligand>
        <name>L-glutamine</name>
        <dbReference type="ChEBI" id="CHEBI:58359"/>
    </ligand>
</feature>
<dbReference type="EC" id="6.3.5.4" evidence="3"/>
<evidence type="ECO:0000256" key="2">
    <source>
        <dbReference type="ARBA" id="ARBA00005752"/>
    </source>
</evidence>
<accession>A0A6I6N970</accession>
<dbReference type="InterPro" id="IPR017932">
    <property type="entry name" value="GATase_2_dom"/>
</dbReference>
<dbReference type="CDD" id="cd00712">
    <property type="entry name" value="AsnB"/>
    <property type="match status" value="1"/>
</dbReference>
<evidence type="ECO:0000259" key="12">
    <source>
        <dbReference type="PROSITE" id="PS51278"/>
    </source>
</evidence>
<dbReference type="PROSITE" id="PS51278">
    <property type="entry name" value="GATASE_TYPE_2"/>
    <property type="match status" value="1"/>
</dbReference>
<evidence type="ECO:0000256" key="10">
    <source>
        <dbReference type="PIRSR" id="PIRSR001589-2"/>
    </source>
</evidence>
<dbReference type="InterPro" id="IPR006426">
    <property type="entry name" value="Asn_synth_AEB"/>
</dbReference>
<dbReference type="RefSeq" id="WP_158927117.1">
    <property type="nucleotide sequence ID" value="NZ_CP047020.1"/>
</dbReference>
<evidence type="ECO:0000256" key="3">
    <source>
        <dbReference type="ARBA" id="ARBA00012737"/>
    </source>
</evidence>
<feature type="binding site" evidence="10">
    <location>
        <begin position="376"/>
        <end position="377"/>
    </location>
    <ligand>
        <name>ATP</name>
        <dbReference type="ChEBI" id="CHEBI:30616"/>
    </ligand>
</feature>
<organism evidence="13 14">
    <name type="scientific">Streptomyces broussonetiae</name>
    <dbReference type="NCBI Taxonomy" id="2686304"/>
    <lineage>
        <taxon>Bacteria</taxon>
        <taxon>Bacillati</taxon>
        <taxon>Actinomycetota</taxon>
        <taxon>Actinomycetes</taxon>
        <taxon>Kitasatosporales</taxon>
        <taxon>Streptomycetaceae</taxon>
        <taxon>Streptomyces</taxon>
    </lineage>
</organism>
<comment type="similarity">
    <text evidence="2">Belongs to the asparagine synthetase family.</text>
</comment>
<dbReference type="EMBL" id="CP047020">
    <property type="protein sequence ID" value="QHA08064.1"/>
    <property type="molecule type" value="Genomic_DNA"/>
</dbReference>
<keyword evidence="5 10" id="KW-0067">ATP-binding</keyword>
<dbReference type="GO" id="GO:0005524">
    <property type="term" value="F:ATP binding"/>
    <property type="evidence" value="ECO:0007669"/>
    <property type="project" value="UniProtKB-KW"/>
</dbReference>
<keyword evidence="9" id="KW-0028">Amino-acid biosynthesis</keyword>
<feature type="active site" description="For GATase activity" evidence="9">
    <location>
        <position position="2"/>
    </location>
</feature>
<dbReference type="CDD" id="cd01991">
    <property type="entry name" value="Asn_synthase_B_C"/>
    <property type="match status" value="1"/>
</dbReference>
<evidence type="ECO:0000256" key="6">
    <source>
        <dbReference type="ARBA" id="ARBA00022888"/>
    </source>
</evidence>
<dbReference type="InterPro" id="IPR051786">
    <property type="entry name" value="ASN_synthetase/amidase"/>
</dbReference>
<dbReference type="GO" id="GO:0004066">
    <property type="term" value="F:asparagine synthase (glutamine-hydrolyzing) activity"/>
    <property type="evidence" value="ECO:0007669"/>
    <property type="project" value="UniProtKB-EC"/>
</dbReference>
<name>A0A6I6N970_9ACTN</name>
<comment type="catalytic activity">
    <reaction evidence="8">
        <text>L-aspartate + L-glutamine + ATP + H2O = L-asparagine + L-glutamate + AMP + diphosphate + H(+)</text>
        <dbReference type="Rhea" id="RHEA:12228"/>
        <dbReference type="ChEBI" id="CHEBI:15377"/>
        <dbReference type="ChEBI" id="CHEBI:15378"/>
        <dbReference type="ChEBI" id="CHEBI:29985"/>
        <dbReference type="ChEBI" id="CHEBI:29991"/>
        <dbReference type="ChEBI" id="CHEBI:30616"/>
        <dbReference type="ChEBI" id="CHEBI:33019"/>
        <dbReference type="ChEBI" id="CHEBI:58048"/>
        <dbReference type="ChEBI" id="CHEBI:58359"/>
        <dbReference type="ChEBI" id="CHEBI:456215"/>
        <dbReference type="EC" id="6.3.5.4"/>
    </reaction>
</comment>
<dbReference type="GO" id="GO:0006529">
    <property type="term" value="P:asparagine biosynthetic process"/>
    <property type="evidence" value="ECO:0007669"/>
    <property type="project" value="UniProtKB-KW"/>
</dbReference>
<keyword evidence="13" id="KW-0436">Ligase</keyword>
<reference evidence="13 14" key="1">
    <citation type="submission" date="2019-12" db="EMBL/GenBank/DDBJ databases">
        <title>Streptomyces sp. strain T44 isolated from rhizosphere soil of Broussonetia papyrifera.</title>
        <authorList>
            <person name="Mo P."/>
        </authorList>
    </citation>
    <scope>NUCLEOTIDE SEQUENCE [LARGE SCALE GENOMIC DNA]</scope>
    <source>
        <strain evidence="13 14">T44</strain>
    </source>
</reference>
<sequence length="613" mass="68867">MCGIAGWYSPVRDLALERATAEAMTDTMALRGPDAGGVWLRPRVALGHRRLAVIDLEGGVQPMAVDADGGEVALTYSGELYNFRELRSELRRRGHEFGTASDTEVVLRSYLEWGDAFVEQLNGIYAFAIWDGRTQRLLLVRDRLGVKPLYHYRLGDDVLFGSEPKAILAHPEVSRTVDLAGLREAFSWIRTPGHAVWRGMAEVRPGTVITVDRNGLREHTYWQLEAAAHEDDTDTTVERVHELLSDIIRRQLVTDVPRCTLLSGGLDSSVITAFAQRELGTSERIRSFSVDFVQHGERFTADRFRDSPDAPFAREVAERSGTLHTNVVLDAIRMADPQVRRAVVGARDLPTGFGDADNSLYLLFQEIRKSSTVALSGESADEVFGGYKWMHDPRAQRAENFPWVDHTHVTSPHTGVEVFTPELRASLDLTEYIRQGYADAVAQAPRLAGESGTDARMRTQMHLHLTRYMRILLDRKDRLSMAAGLEVRVPFCDHRLVSYVFNTPWSLKTFDGAEKSLLRAAARDELPRSVVERRKAPYPSTQDPAYTGELLRQASDVLADGNHPVQELTDRRVLKEVLNQRAQDVSPALRTGLERWLDMATWLDVHRPALQLA</sequence>
<evidence type="ECO:0000256" key="11">
    <source>
        <dbReference type="PIRSR" id="PIRSR001589-3"/>
    </source>
</evidence>
<feature type="binding site" evidence="10">
    <location>
        <position position="290"/>
    </location>
    <ligand>
        <name>ATP</name>
        <dbReference type="ChEBI" id="CHEBI:30616"/>
    </ligand>
</feature>
<dbReference type="PANTHER" id="PTHR43284">
    <property type="entry name" value="ASPARAGINE SYNTHETASE (GLUTAMINE-HYDROLYZING)"/>
    <property type="match status" value="1"/>
</dbReference>
<dbReference type="Pfam" id="PF13537">
    <property type="entry name" value="GATase_7"/>
    <property type="match status" value="1"/>
</dbReference>
<proteinExistence type="inferred from homology"/>
<dbReference type="PIRSF" id="PIRSF001589">
    <property type="entry name" value="Asn_synthetase_glu-h"/>
    <property type="match status" value="1"/>
</dbReference>
<feature type="binding site" evidence="10">
    <location>
        <position position="261"/>
    </location>
    <ligand>
        <name>ATP</name>
        <dbReference type="ChEBI" id="CHEBI:30616"/>
    </ligand>
</feature>
<dbReference type="InterPro" id="IPR014729">
    <property type="entry name" value="Rossmann-like_a/b/a_fold"/>
</dbReference>
<feature type="site" description="Important for beta-aspartyl-AMP intermediate formation" evidence="11">
    <location>
        <position position="378"/>
    </location>
</feature>
<dbReference type="GO" id="GO:0005829">
    <property type="term" value="C:cytosol"/>
    <property type="evidence" value="ECO:0007669"/>
    <property type="project" value="TreeGrafter"/>
</dbReference>
<evidence type="ECO:0000256" key="7">
    <source>
        <dbReference type="ARBA" id="ARBA00022962"/>
    </source>
</evidence>
<dbReference type="KEGG" id="sbro:GQF42_36640"/>
<protein>
    <recommendedName>
        <fullName evidence="3">asparagine synthase (glutamine-hydrolyzing)</fullName>
        <ecNumber evidence="3">6.3.5.4</ecNumber>
    </recommendedName>
</protein>
<dbReference type="Gene3D" id="3.40.50.620">
    <property type="entry name" value="HUPs"/>
    <property type="match status" value="1"/>
</dbReference>
<dbReference type="Pfam" id="PF00733">
    <property type="entry name" value="Asn_synthase"/>
    <property type="match status" value="1"/>
</dbReference>
<comment type="pathway">
    <text evidence="1">Amino-acid biosynthesis; L-asparagine biosynthesis; L-asparagine from L-aspartate (L-Gln route): step 1/1.</text>
</comment>
<keyword evidence="4 10" id="KW-0547">Nucleotide-binding</keyword>
<dbReference type="InterPro" id="IPR029055">
    <property type="entry name" value="Ntn_hydrolases_N"/>
</dbReference>
<dbReference type="PANTHER" id="PTHR43284:SF1">
    <property type="entry name" value="ASPARAGINE SYNTHETASE"/>
    <property type="match status" value="1"/>
</dbReference>
<evidence type="ECO:0000313" key="13">
    <source>
        <dbReference type="EMBL" id="QHA08064.1"/>
    </source>
</evidence>
<evidence type="ECO:0000256" key="1">
    <source>
        <dbReference type="ARBA" id="ARBA00005187"/>
    </source>
</evidence>
<dbReference type="Proteomes" id="UP000436138">
    <property type="component" value="Chromosome"/>
</dbReference>
<evidence type="ECO:0000256" key="8">
    <source>
        <dbReference type="ARBA" id="ARBA00048741"/>
    </source>
</evidence>
<gene>
    <name evidence="13" type="primary">asnB</name>
    <name evidence="13" type="ORF">GQF42_36640</name>
</gene>
<evidence type="ECO:0000313" key="14">
    <source>
        <dbReference type="Proteomes" id="UP000436138"/>
    </source>
</evidence>
<dbReference type="Gene3D" id="3.60.20.10">
    <property type="entry name" value="Glutamine Phosphoribosylpyrophosphate, subunit 1, domain 1"/>
    <property type="match status" value="1"/>
</dbReference>
<evidence type="ECO:0000256" key="5">
    <source>
        <dbReference type="ARBA" id="ARBA00022840"/>
    </source>
</evidence>
<evidence type="ECO:0000256" key="9">
    <source>
        <dbReference type="PIRSR" id="PIRSR001589-1"/>
    </source>
</evidence>
<feature type="domain" description="Glutamine amidotransferase type-2" evidence="12">
    <location>
        <begin position="2"/>
        <end position="214"/>
    </location>
</feature>
<dbReference type="AlphaFoldDB" id="A0A6I6N970"/>
<keyword evidence="6 9" id="KW-0061">Asparagine biosynthesis</keyword>
<dbReference type="InterPro" id="IPR033738">
    <property type="entry name" value="AsnB_N"/>
</dbReference>
<evidence type="ECO:0000256" key="4">
    <source>
        <dbReference type="ARBA" id="ARBA00022741"/>
    </source>
</evidence>